<accession>A0A2I7RNK4</accession>
<evidence type="ECO:0000256" key="1">
    <source>
        <dbReference type="SAM" id="Phobius"/>
    </source>
</evidence>
<name>A0A2I7RNK4_9CAUD</name>
<dbReference type="Proteomes" id="UP000269294">
    <property type="component" value="Segment"/>
</dbReference>
<keyword evidence="3" id="KW-1185">Reference proteome</keyword>
<dbReference type="PROSITE" id="PS51257">
    <property type="entry name" value="PROKAR_LIPOPROTEIN"/>
    <property type="match status" value="1"/>
</dbReference>
<keyword evidence="1" id="KW-1133">Transmembrane helix</keyword>
<sequence length="128" mass="13719">MVKVWLLVVCLALSGCAGLTGTALEAGLGAVGLGDKGNGLQVDTELVNGDKQQQVQLGEALTVSPKFDEVDLENSTMNVNTDTTQKQREINASSVEYKEGVAYWQAALAGMIFLLLGLFTPQYVVRRK</sequence>
<organism evidence="2 3">
    <name type="scientific">Vibrio phage 1.204.O._10N.222.46.F12</name>
    <dbReference type="NCBI Taxonomy" id="1881263"/>
    <lineage>
        <taxon>Viruses</taxon>
        <taxon>Duplodnaviria</taxon>
        <taxon>Heunggongvirae</taxon>
        <taxon>Uroviricota</taxon>
        <taxon>Caudoviricetes</taxon>
        <taxon>Autographivirales</taxon>
        <taxon>Cyclitvirus</taxon>
        <taxon>Cyclitvirus cyclit</taxon>
    </lineage>
</organism>
<reference evidence="2 3" key="1">
    <citation type="submission" date="2017-11" db="EMBL/GenBank/DDBJ databases">
        <title>A major lineage of nontailed dsDNA viruses as unrecognized killers of marine bacteria.</title>
        <authorList>
            <person name="Kauffman K.M."/>
            <person name="Hussain F.A."/>
            <person name="Yang J."/>
            <person name="Arevalo P."/>
            <person name="Brown J.M."/>
            <person name="Chang W.K."/>
            <person name="VanInsberghe D."/>
            <person name="Elsherbini J."/>
            <person name="Cutler M.B."/>
            <person name="Kelly L."/>
            <person name="Polz M.F."/>
        </authorList>
    </citation>
    <scope>NUCLEOTIDE SEQUENCE [LARGE SCALE GENOMIC DNA]</scope>
</reference>
<proteinExistence type="predicted"/>
<evidence type="ECO:0000313" key="3">
    <source>
        <dbReference type="Proteomes" id="UP000269294"/>
    </source>
</evidence>
<keyword evidence="1" id="KW-0472">Membrane</keyword>
<evidence type="ECO:0000313" key="2">
    <source>
        <dbReference type="EMBL" id="AUR95225.1"/>
    </source>
</evidence>
<feature type="transmembrane region" description="Helical" evidence="1">
    <location>
        <begin position="102"/>
        <end position="125"/>
    </location>
</feature>
<keyword evidence="1" id="KW-0812">Transmembrane</keyword>
<gene>
    <name evidence="2" type="ORF">NVP1204O_05</name>
</gene>
<dbReference type="EMBL" id="MG592574">
    <property type="protein sequence ID" value="AUR95225.1"/>
    <property type="molecule type" value="Genomic_DNA"/>
</dbReference>
<protein>
    <submittedName>
        <fullName evidence="2">TMhelix containing protein</fullName>
    </submittedName>
</protein>